<gene>
    <name evidence="2" type="ORF">A2824_01020</name>
</gene>
<sequence length="76" mass="8773">MHKLINKVRNKPEPVRRHIILIVSLAITGIIVLFWVFTLPYRFSGSKEELKKSIKPFELLKQEVSNTITGIGDTIR</sequence>
<keyword evidence="1" id="KW-1133">Transmembrane helix</keyword>
<keyword evidence="1" id="KW-0812">Transmembrane</keyword>
<reference evidence="2 3" key="1">
    <citation type="journal article" date="2016" name="Nat. Commun.">
        <title>Thousands of microbial genomes shed light on interconnected biogeochemical processes in an aquifer system.</title>
        <authorList>
            <person name="Anantharaman K."/>
            <person name="Brown C.T."/>
            <person name="Hug L.A."/>
            <person name="Sharon I."/>
            <person name="Castelle C.J."/>
            <person name="Probst A.J."/>
            <person name="Thomas B.C."/>
            <person name="Singh A."/>
            <person name="Wilkins M.J."/>
            <person name="Karaoz U."/>
            <person name="Brodie E.L."/>
            <person name="Williams K.H."/>
            <person name="Hubbard S.S."/>
            <person name="Banfield J.F."/>
        </authorList>
    </citation>
    <scope>NUCLEOTIDE SEQUENCE [LARGE SCALE GENOMIC DNA]</scope>
</reference>
<dbReference type="Proteomes" id="UP000178059">
    <property type="component" value="Unassembled WGS sequence"/>
</dbReference>
<feature type="transmembrane region" description="Helical" evidence="1">
    <location>
        <begin position="20"/>
        <end position="41"/>
    </location>
</feature>
<dbReference type="AlphaFoldDB" id="A0A1F6VLH7"/>
<protein>
    <submittedName>
        <fullName evidence="2">Uncharacterized protein</fullName>
    </submittedName>
</protein>
<name>A0A1F6VLH7_9BACT</name>
<keyword evidence="1" id="KW-0472">Membrane</keyword>
<comment type="caution">
    <text evidence="2">The sequence shown here is derived from an EMBL/GenBank/DDBJ whole genome shotgun (WGS) entry which is preliminary data.</text>
</comment>
<accession>A0A1F6VLH7</accession>
<proteinExistence type="predicted"/>
<organism evidence="2 3">
    <name type="scientific">Candidatus Nomurabacteria bacterium RIFCSPHIGHO2_01_FULL_42_16</name>
    <dbReference type="NCBI Taxonomy" id="1801743"/>
    <lineage>
        <taxon>Bacteria</taxon>
        <taxon>Candidatus Nomuraibacteriota</taxon>
    </lineage>
</organism>
<dbReference type="STRING" id="1801743.A2824_01020"/>
<dbReference type="EMBL" id="MFTT01000004">
    <property type="protein sequence ID" value="OGI70527.1"/>
    <property type="molecule type" value="Genomic_DNA"/>
</dbReference>
<evidence type="ECO:0000256" key="1">
    <source>
        <dbReference type="SAM" id="Phobius"/>
    </source>
</evidence>
<evidence type="ECO:0000313" key="3">
    <source>
        <dbReference type="Proteomes" id="UP000178059"/>
    </source>
</evidence>
<evidence type="ECO:0000313" key="2">
    <source>
        <dbReference type="EMBL" id="OGI70527.1"/>
    </source>
</evidence>